<name>A0A195CLI3_9HYME</name>
<evidence type="ECO:0000256" key="1">
    <source>
        <dbReference type="SAM" id="MobiDB-lite"/>
    </source>
</evidence>
<gene>
    <name evidence="2" type="ORF">ALC62_07742</name>
</gene>
<accession>A0A195CLI3</accession>
<feature type="compositionally biased region" description="Polar residues" evidence="1">
    <location>
        <begin position="428"/>
        <end position="440"/>
    </location>
</feature>
<keyword evidence="3" id="KW-1185">Reference proteome</keyword>
<evidence type="ECO:0000313" key="3">
    <source>
        <dbReference type="Proteomes" id="UP000078542"/>
    </source>
</evidence>
<dbReference type="EMBL" id="KQ977600">
    <property type="protein sequence ID" value="KYN01560.1"/>
    <property type="molecule type" value="Genomic_DNA"/>
</dbReference>
<sequence>MFFLCRNRLESNTEHWNALLLSLRELIEWVIRKDTELTGLGPVCGDVAALQKQQATDVLHLCLYERRQLIRNTDIYVFSSRLNVPPHGNVSFNYIIALTHRCSLSRYFCFTIYASPLQDDHRGFRRQLEDKRPVVENNLLSGRQYIANEPPLSDTSDSEVIIVYQNVAQLTQNIEIAEQTVITDDNNLSKFRRAASLSFTILRVISDVRSRNNHNDVFVLRKTRSILITAAACDFAHSVGSHVSRNVRGIGCNQAGGRHLFVLGKRLTLYFLFAFSIAGRELDGDSRGYRSAEEQARELTRSIRREVNKLSEQWNALIERSDAWKRKLDDTANRFHLSERLCALEFRCVPGQSTLVSRLMPPKSQAHVFFDIGNSSHFRDESGEKTRSNIQRRKSVERLHQRMHFSSLMQTLRNAGSCIRPRTKKSLRSTAGSSLRRNRL</sequence>
<dbReference type="STRING" id="456900.A0A195CLI3"/>
<evidence type="ECO:0000313" key="2">
    <source>
        <dbReference type="EMBL" id="KYN01560.1"/>
    </source>
</evidence>
<proteinExistence type="predicted"/>
<dbReference type="SUPFAM" id="SSF46966">
    <property type="entry name" value="Spectrin repeat"/>
    <property type="match status" value="1"/>
</dbReference>
<dbReference type="Proteomes" id="UP000078542">
    <property type="component" value="Unassembled WGS sequence"/>
</dbReference>
<dbReference type="AlphaFoldDB" id="A0A195CLI3"/>
<protein>
    <submittedName>
        <fullName evidence="2">Dystrophin, isoform D</fullName>
    </submittedName>
</protein>
<reference evidence="2 3" key="1">
    <citation type="submission" date="2016-03" db="EMBL/GenBank/DDBJ databases">
        <title>Cyphomyrmex costatus WGS genome.</title>
        <authorList>
            <person name="Nygaard S."/>
            <person name="Hu H."/>
            <person name="Boomsma J."/>
            <person name="Zhang G."/>
        </authorList>
    </citation>
    <scope>NUCLEOTIDE SEQUENCE [LARGE SCALE GENOMIC DNA]</scope>
    <source>
        <strain evidence="2">MS0001</strain>
        <tissue evidence="2">Whole body</tissue>
    </source>
</reference>
<feature type="region of interest" description="Disordered" evidence="1">
    <location>
        <begin position="419"/>
        <end position="440"/>
    </location>
</feature>
<organism evidence="2 3">
    <name type="scientific">Cyphomyrmex costatus</name>
    <dbReference type="NCBI Taxonomy" id="456900"/>
    <lineage>
        <taxon>Eukaryota</taxon>
        <taxon>Metazoa</taxon>
        <taxon>Ecdysozoa</taxon>
        <taxon>Arthropoda</taxon>
        <taxon>Hexapoda</taxon>
        <taxon>Insecta</taxon>
        <taxon>Pterygota</taxon>
        <taxon>Neoptera</taxon>
        <taxon>Endopterygota</taxon>
        <taxon>Hymenoptera</taxon>
        <taxon>Apocrita</taxon>
        <taxon>Aculeata</taxon>
        <taxon>Formicoidea</taxon>
        <taxon>Formicidae</taxon>
        <taxon>Myrmicinae</taxon>
        <taxon>Cyphomyrmex</taxon>
    </lineage>
</organism>